<dbReference type="EMBL" id="NCKW01015571">
    <property type="protein sequence ID" value="POM62440.1"/>
    <property type="molecule type" value="Genomic_DNA"/>
</dbReference>
<accession>A0A2P4XA59</accession>
<sequence length="494" mass="55614">MPFGLKNAPQIYQRLIDNALYGHLRIGPRPHREEGKGVLTEAELDTESGPSVLGRRSYIDDILVIANSWGDLCKKVEKLLDACNRWNLSINVAKRSWGCRKVSANGLEASLKELDALANLPFSRTLLAMQSFRGSLNYYSRFIEVFAVYAAVLYELRKADFHEMRRTKEVYSADQKTGDVPSKVGEDDRWTIAKIAFATLKANIVATPILRHFDPCQTPMVIHYANKWAVFAALMQQYDGVHWPVTFTNRTLKSNEFITGYLGSPSDFGRELYPTCHAVDQSIATILHAGLALEFIGTLEITKSSKGEEGILGTIGASIKLRAKVEEALAAIAPRKQPRKILVTPPPTIGPEEMLLVASFDGSARTKRKGRTFGAIIWNLPEWSILEAMSEYNEDLTVNEAEYRGLLFCFDLLFIQDRGRVMICGDSNLVTRQMRGEIECRAPGLQLLHQKALNRLRSWPRQDFMHMKRAWNQSADRLPSADLQHQEGEIVTAE</sequence>
<dbReference type="Pfam" id="PF13456">
    <property type="entry name" value="RVT_3"/>
    <property type="match status" value="1"/>
</dbReference>
<dbReference type="GO" id="GO:0003676">
    <property type="term" value="F:nucleic acid binding"/>
    <property type="evidence" value="ECO:0007669"/>
    <property type="project" value="InterPro"/>
</dbReference>
<keyword evidence="2" id="KW-0548">Nucleotidyltransferase</keyword>
<reference evidence="2 3" key="1">
    <citation type="journal article" date="2017" name="Genome Biol. Evol.">
        <title>Phytophthora megakarya and P. palmivora, closely related causal agents of cacao black pod rot, underwent increases in genome sizes and gene numbers by different mechanisms.</title>
        <authorList>
            <person name="Ali S.S."/>
            <person name="Shao J."/>
            <person name="Lary D.J."/>
            <person name="Kronmiller B."/>
            <person name="Shen D."/>
            <person name="Strem M.D."/>
            <person name="Amoako-Attah I."/>
            <person name="Akrofi A.Y."/>
            <person name="Begoude B.A."/>
            <person name="Ten Hoopen G.M."/>
            <person name="Coulibaly K."/>
            <person name="Kebe B.I."/>
            <person name="Melnick R.L."/>
            <person name="Guiltinan M.J."/>
            <person name="Tyler B.M."/>
            <person name="Meinhardt L.W."/>
            <person name="Bailey B.A."/>
        </authorList>
    </citation>
    <scope>NUCLEOTIDE SEQUENCE [LARGE SCALE GENOMIC DNA]</scope>
    <source>
        <strain evidence="3">sbr112.9</strain>
    </source>
</reference>
<keyword evidence="2" id="KW-0808">Transferase</keyword>
<dbReference type="InterPro" id="IPR036397">
    <property type="entry name" value="RNaseH_sf"/>
</dbReference>
<dbReference type="SUPFAM" id="SSF53098">
    <property type="entry name" value="Ribonuclease H-like"/>
    <property type="match status" value="1"/>
</dbReference>
<dbReference type="GO" id="GO:0004523">
    <property type="term" value="F:RNA-DNA hybrid ribonuclease activity"/>
    <property type="evidence" value="ECO:0007669"/>
    <property type="project" value="InterPro"/>
</dbReference>
<proteinExistence type="predicted"/>
<dbReference type="InterPro" id="IPR043502">
    <property type="entry name" value="DNA/RNA_pol_sf"/>
</dbReference>
<dbReference type="InterPro" id="IPR002156">
    <property type="entry name" value="RNaseH_domain"/>
</dbReference>
<dbReference type="Proteomes" id="UP000237271">
    <property type="component" value="Unassembled WGS sequence"/>
</dbReference>
<dbReference type="PANTHER" id="PTHR33064:SF37">
    <property type="entry name" value="RIBONUCLEASE H"/>
    <property type="match status" value="1"/>
</dbReference>
<dbReference type="PANTHER" id="PTHR33064">
    <property type="entry name" value="POL PROTEIN"/>
    <property type="match status" value="1"/>
</dbReference>
<dbReference type="OrthoDB" id="113969at2759"/>
<dbReference type="InterPro" id="IPR051320">
    <property type="entry name" value="Viral_Replic_Matur_Polypro"/>
</dbReference>
<keyword evidence="2" id="KW-0695">RNA-directed DNA polymerase</keyword>
<feature type="domain" description="RNase H type-1" evidence="1">
    <location>
        <begin position="360"/>
        <end position="478"/>
    </location>
</feature>
<dbReference type="InterPro" id="IPR012337">
    <property type="entry name" value="RNaseH-like_sf"/>
</dbReference>
<organism evidence="2 3">
    <name type="scientific">Phytophthora palmivora</name>
    <dbReference type="NCBI Taxonomy" id="4796"/>
    <lineage>
        <taxon>Eukaryota</taxon>
        <taxon>Sar</taxon>
        <taxon>Stramenopiles</taxon>
        <taxon>Oomycota</taxon>
        <taxon>Peronosporomycetes</taxon>
        <taxon>Peronosporales</taxon>
        <taxon>Peronosporaceae</taxon>
        <taxon>Phytophthora</taxon>
    </lineage>
</organism>
<gene>
    <name evidence="2" type="ORF">PHPALM_28412</name>
</gene>
<evidence type="ECO:0000313" key="3">
    <source>
        <dbReference type="Proteomes" id="UP000237271"/>
    </source>
</evidence>
<evidence type="ECO:0000259" key="1">
    <source>
        <dbReference type="Pfam" id="PF13456"/>
    </source>
</evidence>
<dbReference type="Gene3D" id="3.30.70.270">
    <property type="match status" value="2"/>
</dbReference>
<comment type="caution">
    <text evidence="2">The sequence shown here is derived from an EMBL/GenBank/DDBJ whole genome shotgun (WGS) entry which is preliminary data.</text>
</comment>
<evidence type="ECO:0000313" key="2">
    <source>
        <dbReference type="EMBL" id="POM62440.1"/>
    </source>
</evidence>
<keyword evidence="3" id="KW-1185">Reference proteome</keyword>
<dbReference type="Gene3D" id="3.30.420.10">
    <property type="entry name" value="Ribonuclease H-like superfamily/Ribonuclease H"/>
    <property type="match status" value="1"/>
</dbReference>
<dbReference type="GO" id="GO:0003964">
    <property type="term" value="F:RNA-directed DNA polymerase activity"/>
    <property type="evidence" value="ECO:0007669"/>
    <property type="project" value="UniProtKB-KW"/>
</dbReference>
<dbReference type="SUPFAM" id="SSF56672">
    <property type="entry name" value="DNA/RNA polymerases"/>
    <property type="match status" value="1"/>
</dbReference>
<name>A0A2P4XA59_9STRA</name>
<dbReference type="InterPro" id="IPR043128">
    <property type="entry name" value="Rev_trsase/Diguanyl_cyclase"/>
</dbReference>
<protein>
    <submittedName>
        <fullName evidence="2">Reverse transcriptase</fullName>
    </submittedName>
</protein>
<dbReference type="AlphaFoldDB" id="A0A2P4XA59"/>